<dbReference type="Pfam" id="PF00989">
    <property type="entry name" value="PAS"/>
    <property type="match status" value="1"/>
</dbReference>
<protein>
    <recommendedName>
        <fullName evidence="3">histidine kinase</fullName>
        <ecNumber evidence="3">2.7.13.3</ecNumber>
    </recommendedName>
</protein>
<keyword evidence="6 18" id="KW-0808">Transferase</keyword>
<dbReference type="SMART" id="SM00388">
    <property type="entry name" value="HisKA"/>
    <property type="match status" value="1"/>
</dbReference>
<feature type="transmembrane region" description="Helical" evidence="14">
    <location>
        <begin position="302"/>
        <end position="327"/>
    </location>
</feature>
<dbReference type="InterPro" id="IPR036097">
    <property type="entry name" value="HisK_dim/P_sf"/>
</dbReference>
<dbReference type="PIRSF" id="PIRSF037532">
    <property type="entry name" value="STHK_NtrY"/>
    <property type="match status" value="1"/>
</dbReference>
<dbReference type="SMART" id="SM00304">
    <property type="entry name" value="HAMP"/>
    <property type="match status" value="1"/>
</dbReference>
<dbReference type="InterPro" id="IPR035965">
    <property type="entry name" value="PAS-like_dom_sf"/>
</dbReference>
<dbReference type="InterPro" id="IPR003661">
    <property type="entry name" value="HisK_dim/P_dom"/>
</dbReference>
<comment type="caution">
    <text evidence="18">The sequence shown here is derived from an EMBL/GenBank/DDBJ whole genome shotgun (WGS) entry which is preliminary data.</text>
</comment>
<dbReference type="Gene3D" id="3.30.565.10">
    <property type="entry name" value="Histidine kinase-like ATPase, C-terminal domain"/>
    <property type="match status" value="1"/>
</dbReference>
<dbReference type="PANTHER" id="PTHR43065:SF10">
    <property type="entry name" value="PEROXIDE STRESS-ACTIVATED HISTIDINE KINASE MAK3"/>
    <property type="match status" value="1"/>
</dbReference>
<dbReference type="PROSITE" id="PS50112">
    <property type="entry name" value="PAS"/>
    <property type="match status" value="1"/>
</dbReference>
<dbReference type="CDD" id="cd00130">
    <property type="entry name" value="PAS"/>
    <property type="match status" value="1"/>
</dbReference>
<evidence type="ECO:0000256" key="3">
    <source>
        <dbReference type="ARBA" id="ARBA00012438"/>
    </source>
</evidence>
<dbReference type="CDD" id="cd00082">
    <property type="entry name" value="HisKA"/>
    <property type="match status" value="1"/>
</dbReference>
<evidence type="ECO:0000259" key="17">
    <source>
        <dbReference type="PROSITE" id="PS50885"/>
    </source>
</evidence>
<dbReference type="SMART" id="SM00387">
    <property type="entry name" value="HATPase_c"/>
    <property type="match status" value="1"/>
</dbReference>
<accession>A0ABU0H319</accession>
<dbReference type="Pfam" id="PF00512">
    <property type="entry name" value="HisKA"/>
    <property type="match status" value="1"/>
</dbReference>
<keyword evidence="10" id="KW-0067">ATP-binding</keyword>
<dbReference type="EC" id="2.7.13.3" evidence="3"/>
<keyword evidence="4" id="KW-1003">Cell membrane</keyword>
<sequence>MTAIADAHRTEYVPPAPHKPAKRRLTVRGAGYVTVVLALSCACISFFVLMGLTPVEPTDSVVLWALGINGVLTALLIGETALEIAMLIRARKRGRAAARLHIRIVGLFSIVAIVPAIVVAVVASVTLNRGLDHWFSQRTRAIIDTSLSIAQAYADEHARTLKGDILGLKGDFERAQPLLAESPDRFQNFMNSIAALRGVPGVYLVKPDGTMLAQAEYQFSTNFPPPPKDALERAAKSSGEPILIAPGITNVVGAVAKLDNYVDVYLYIAREIDPKVMRYIAETSASVAEYSNLAASRLGAQIAFGLLYLGLALVVLLSAIWLGIGFANRLVAPIRQLIDAADEIGRGNLEVTVPFRSADGDLGALGATFNTMAAELRTQRAEIVAASEQIDARRRFSEAVLAGVSAGVVGTDATGVVTIANRGALRLLANTASDVLGKPIVEVAPELRHTVEAALNDSYRPEHRDQVSIVRAGRERAINVRVTTEESDTAQHGYVITLDDITDLVTAQRSSAWADVARRIAHEIKNPLTPIQLSAERLKRRFGKNITEGREVFDQCTDTIIRQVGDIGRMVDEFSSFARMPKPAFEERNIGEAAREAVFLMEVAHPDIAFEIDMPEEPMMGRFDPRLISQVFTNLVKNASEAITALDVAERGTPKITVRGRVEGENNIVEVIDTGIGLPVENRHRLLEPYMTTREKGTGLGLAIVTKIVEEHGGHIELLDSPEVAHGGRGAMVRITLPHSARRDGDAPVNSPQA</sequence>
<reference evidence="18 19" key="1">
    <citation type="submission" date="2023-07" db="EMBL/GenBank/DDBJ databases">
        <title>Genomic Encyclopedia of Type Strains, Phase IV (KMG-IV): sequencing the most valuable type-strain genomes for metagenomic binning, comparative biology and taxonomic classification.</title>
        <authorList>
            <person name="Goeker M."/>
        </authorList>
    </citation>
    <scope>NUCLEOTIDE SEQUENCE [LARGE SCALE GENOMIC DNA]</scope>
    <source>
        <strain evidence="18 19">B6-8</strain>
    </source>
</reference>
<dbReference type="PANTHER" id="PTHR43065">
    <property type="entry name" value="SENSOR HISTIDINE KINASE"/>
    <property type="match status" value="1"/>
</dbReference>
<keyword evidence="5" id="KW-0597">Phosphoprotein</keyword>
<evidence type="ECO:0000313" key="19">
    <source>
        <dbReference type="Proteomes" id="UP001241603"/>
    </source>
</evidence>
<dbReference type="InterPro" id="IPR004358">
    <property type="entry name" value="Sig_transdc_His_kin-like_C"/>
</dbReference>
<dbReference type="Pfam" id="PF00672">
    <property type="entry name" value="HAMP"/>
    <property type="match status" value="1"/>
</dbReference>
<comment type="catalytic activity">
    <reaction evidence="1">
        <text>ATP + protein L-histidine = ADP + protein N-phospho-L-histidine.</text>
        <dbReference type="EC" id="2.7.13.3"/>
    </reaction>
</comment>
<feature type="transmembrane region" description="Helical" evidence="14">
    <location>
        <begin position="29"/>
        <end position="49"/>
    </location>
</feature>
<gene>
    <name evidence="18" type="ORF">QO014_001050</name>
</gene>
<dbReference type="SUPFAM" id="SSF158472">
    <property type="entry name" value="HAMP domain-like"/>
    <property type="match status" value="1"/>
</dbReference>
<evidence type="ECO:0000256" key="7">
    <source>
        <dbReference type="ARBA" id="ARBA00022692"/>
    </source>
</evidence>
<keyword evidence="7 14" id="KW-0812">Transmembrane</keyword>
<evidence type="ECO:0000256" key="14">
    <source>
        <dbReference type="SAM" id="Phobius"/>
    </source>
</evidence>
<feature type="domain" description="PAS" evidence="16">
    <location>
        <begin position="393"/>
        <end position="462"/>
    </location>
</feature>
<feature type="domain" description="Histidine kinase" evidence="15">
    <location>
        <begin position="519"/>
        <end position="741"/>
    </location>
</feature>
<organism evidence="18 19">
    <name type="scientific">Kaistia dalseonensis</name>
    <dbReference type="NCBI Taxonomy" id="410840"/>
    <lineage>
        <taxon>Bacteria</taxon>
        <taxon>Pseudomonadati</taxon>
        <taxon>Pseudomonadota</taxon>
        <taxon>Alphaproteobacteria</taxon>
        <taxon>Hyphomicrobiales</taxon>
        <taxon>Kaistiaceae</taxon>
        <taxon>Kaistia</taxon>
    </lineage>
</organism>
<evidence type="ECO:0000256" key="9">
    <source>
        <dbReference type="ARBA" id="ARBA00022777"/>
    </source>
</evidence>
<dbReference type="InterPro" id="IPR003660">
    <property type="entry name" value="HAMP_dom"/>
</dbReference>
<evidence type="ECO:0000256" key="1">
    <source>
        <dbReference type="ARBA" id="ARBA00000085"/>
    </source>
</evidence>
<dbReference type="PRINTS" id="PR00344">
    <property type="entry name" value="BCTRLSENSOR"/>
</dbReference>
<comment type="subcellular location">
    <subcellularLocation>
        <location evidence="2">Cell membrane</location>
        <topology evidence="2">Multi-pass membrane protein</topology>
    </subcellularLocation>
</comment>
<dbReference type="Pfam" id="PF02518">
    <property type="entry name" value="HATPase_c"/>
    <property type="match status" value="1"/>
</dbReference>
<dbReference type="EMBL" id="JAUSVO010000001">
    <property type="protein sequence ID" value="MDQ0436680.1"/>
    <property type="molecule type" value="Genomic_DNA"/>
</dbReference>
<feature type="domain" description="HAMP" evidence="17">
    <location>
        <begin position="328"/>
        <end position="381"/>
    </location>
</feature>
<evidence type="ECO:0000259" key="15">
    <source>
        <dbReference type="PROSITE" id="PS50109"/>
    </source>
</evidence>
<keyword evidence="13 14" id="KW-0472">Membrane</keyword>
<evidence type="ECO:0000259" key="16">
    <source>
        <dbReference type="PROSITE" id="PS50112"/>
    </source>
</evidence>
<evidence type="ECO:0000256" key="11">
    <source>
        <dbReference type="ARBA" id="ARBA00022989"/>
    </source>
</evidence>
<dbReference type="InterPro" id="IPR013767">
    <property type="entry name" value="PAS_fold"/>
</dbReference>
<dbReference type="NCBIfam" id="TIGR00229">
    <property type="entry name" value="sensory_box"/>
    <property type="match status" value="1"/>
</dbReference>
<dbReference type="Proteomes" id="UP001241603">
    <property type="component" value="Unassembled WGS sequence"/>
</dbReference>
<keyword evidence="12" id="KW-0902">Two-component regulatory system</keyword>
<dbReference type="PROSITE" id="PS50885">
    <property type="entry name" value="HAMP"/>
    <property type="match status" value="1"/>
</dbReference>
<evidence type="ECO:0000256" key="10">
    <source>
        <dbReference type="ARBA" id="ARBA00022840"/>
    </source>
</evidence>
<keyword evidence="19" id="KW-1185">Reference proteome</keyword>
<evidence type="ECO:0000313" key="18">
    <source>
        <dbReference type="EMBL" id="MDQ0436680.1"/>
    </source>
</evidence>
<dbReference type="RefSeq" id="WP_266347570.1">
    <property type="nucleotide sequence ID" value="NZ_JAPKNG010000001.1"/>
</dbReference>
<dbReference type="InterPro" id="IPR005467">
    <property type="entry name" value="His_kinase_dom"/>
</dbReference>
<evidence type="ECO:0000256" key="6">
    <source>
        <dbReference type="ARBA" id="ARBA00022679"/>
    </source>
</evidence>
<feature type="transmembrane region" description="Helical" evidence="14">
    <location>
        <begin position="100"/>
        <end position="123"/>
    </location>
</feature>
<evidence type="ECO:0000256" key="2">
    <source>
        <dbReference type="ARBA" id="ARBA00004651"/>
    </source>
</evidence>
<dbReference type="Gene3D" id="6.10.340.10">
    <property type="match status" value="1"/>
</dbReference>
<dbReference type="Gene3D" id="3.30.450.20">
    <property type="entry name" value="PAS domain"/>
    <property type="match status" value="1"/>
</dbReference>
<dbReference type="CDD" id="cd06225">
    <property type="entry name" value="HAMP"/>
    <property type="match status" value="1"/>
</dbReference>
<evidence type="ECO:0000256" key="8">
    <source>
        <dbReference type="ARBA" id="ARBA00022741"/>
    </source>
</evidence>
<name>A0ABU0H319_9HYPH</name>
<dbReference type="GO" id="GO:0004673">
    <property type="term" value="F:protein histidine kinase activity"/>
    <property type="evidence" value="ECO:0007669"/>
    <property type="project" value="UniProtKB-EC"/>
</dbReference>
<dbReference type="Gene3D" id="1.10.287.130">
    <property type="match status" value="1"/>
</dbReference>
<evidence type="ECO:0000256" key="13">
    <source>
        <dbReference type="ARBA" id="ARBA00023136"/>
    </source>
</evidence>
<dbReference type="InterPro" id="IPR000014">
    <property type="entry name" value="PAS"/>
</dbReference>
<dbReference type="InterPro" id="IPR045671">
    <property type="entry name" value="NtrY-like_N"/>
</dbReference>
<keyword evidence="9 18" id="KW-0418">Kinase</keyword>
<dbReference type="InterPro" id="IPR003594">
    <property type="entry name" value="HATPase_dom"/>
</dbReference>
<evidence type="ECO:0000256" key="5">
    <source>
        <dbReference type="ARBA" id="ARBA00022553"/>
    </source>
</evidence>
<dbReference type="PROSITE" id="PS50109">
    <property type="entry name" value="HIS_KIN"/>
    <property type="match status" value="1"/>
</dbReference>
<evidence type="ECO:0000256" key="12">
    <source>
        <dbReference type="ARBA" id="ARBA00023012"/>
    </source>
</evidence>
<dbReference type="Pfam" id="PF19312">
    <property type="entry name" value="NtrY_N"/>
    <property type="match status" value="1"/>
</dbReference>
<dbReference type="InterPro" id="IPR017232">
    <property type="entry name" value="NtrY"/>
</dbReference>
<dbReference type="InterPro" id="IPR036890">
    <property type="entry name" value="HATPase_C_sf"/>
</dbReference>
<evidence type="ECO:0000256" key="4">
    <source>
        <dbReference type="ARBA" id="ARBA00022475"/>
    </source>
</evidence>
<feature type="transmembrane region" description="Helical" evidence="14">
    <location>
        <begin position="61"/>
        <end position="88"/>
    </location>
</feature>
<proteinExistence type="predicted"/>
<dbReference type="SUPFAM" id="SSF47384">
    <property type="entry name" value="Homodimeric domain of signal transducing histidine kinase"/>
    <property type="match status" value="1"/>
</dbReference>
<keyword evidence="11 14" id="KW-1133">Transmembrane helix</keyword>
<keyword evidence="8" id="KW-0547">Nucleotide-binding</keyword>
<dbReference type="SUPFAM" id="SSF55874">
    <property type="entry name" value="ATPase domain of HSP90 chaperone/DNA topoisomerase II/histidine kinase"/>
    <property type="match status" value="1"/>
</dbReference>
<dbReference type="SUPFAM" id="SSF55785">
    <property type="entry name" value="PYP-like sensor domain (PAS domain)"/>
    <property type="match status" value="1"/>
</dbReference>